<protein>
    <recommendedName>
        <fullName evidence="2 5">Alpha-galactosidase</fullName>
        <ecNumber evidence="2 5">3.2.1.22</ecNumber>
    </recommendedName>
</protein>
<keyword evidence="4 5" id="KW-0326">Glycosidase</keyword>
<dbReference type="FunFam" id="3.20.20.70:FF:000118">
    <property type="entry name" value="Alpha-galactosidase"/>
    <property type="match status" value="1"/>
</dbReference>
<keyword evidence="12" id="KW-1185">Reference proteome</keyword>
<dbReference type="PANTHER" id="PTHR43053:SF3">
    <property type="entry name" value="ALPHA-GALACTOSIDASE C-RELATED"/>
    <property type="match status" value="1"/>
</dbReference>
<dbReference type="PRINTS" id="PR00743">
    <property type="entry name" value="GLHYDRLASE36"/>
</dbReference>
<feature type="active site" description="Nucleophile" evidence="6">
    <location>
        <position position="436"/>
    </location>
</feature>
<name>A0AA37TXN5_9RHOB</name>
<evidence type="ECO:0000259" key="9">
    <source>
        <dbReference type="Pfam" id="PF16875"/>
    </source>
</evidence>
<dbReference type="InterPro" id="IPR013785">
    <property type="entry name" value="Aldolase_TIM"/>
</dbReference>
<dbReference type="AlphaFoldDB" id="A0AA37TXN5"/>
<feature type="binding site" evidence="7">
    <location>
        <position position="162"/>
    </location>
    <ligand>
        <name>substrate</name>
    </ligand>
</feature>
<dbReference type="CDD" id="cd14791">
    <property type="entry name" value="GH36"/>
    <property type="match status" value="1"/>
</dbReference>
<dbReference type="InterPro" id="IPR031705">
    <property type="entry name" value="Glyco_hydro_36_C"/>
</dbReference>
<dbReference type="GO" id="GO:0016052">
    <property type="term" value="P:carbohydrate catabolic process"/>
    <property type="evidence" value="ECO:0007669"/>
    <property type="project" value="InterPro"/>
</dbReference>
<dbReference type="Gene3D" id="2.70.98.60">
    <property type="entry name" value="alpha-galactosidase from lactobacil brevis"/>
    <property type="match status" value="1"/>
</dbReference>
<sequence>MPQWRLDTPQQTLVLATEGIMPQVVYWGAPLPASEDLEALALSQVSDLTGGMLDRLPDLSLCPLPGSDWQGQPGMALSEADGHQITPRFRFDHAEIAPDALTLHSTADGLRLSHSFRAHPTGVIAMTTALQADRPVRLHWLAAPVLPIPALGTEMIDVAGKWLGEFQLQRQPWSVGARLREARTGRSGQEHPPYALFPEPGCTNTAGKVRALHYAWSGGHRMVAEEMPDGRRQVQFGQAWGAELETSTQFQSAELLAAVSDSGLNGIGQTFQRDIRDRVVTWPDPARPRPVHYNCWEAVYFDHDLATLSDIATRAAALGAERFVLDDGWFKLRDNDTSSLGDWTVDLRKWPQGLHPLIAHIHALNMTFGLWVEPEMINPNSDLYRAHPDWVLGHADQTTGRNQLVLNLGLQAVQDHLFEVLSALLRAYPIDYLKWDHNRLLPVVDAEQTRGIYALMARLRAAHPLVELESCASGGGRIDAGILAQTQRVWLSDCLDPIERLRIQHDAALFLPSCVVGSHVGARKSHTTGRAHPMSLRAWVAATRHFGFEMDLRALDTAEAQTLGHVTAWWKANRDWLMRAATLRLDSADPAVLAEMQVSEDGGRFVLASAQIEMSRQILPKALRLTGLDPAAHYEIRLMNADDAPPQSRAKCALATGPLRLSGAALMAQGILLPVAWPASIWMVEGIKI</sequence>
<evidence type="ECO:0000313" key="10">
    <source>
        <dbReference type="EMBL" id="GLS88611.1"/>
    </source>
</evidence>
<comment type="caution">
    <text evidence="11">The sequence shown here is derived from an EMBL/GenBank/DDBJ whole genome shotgun (WGS) entry which is preliminary data.</text>
</comment>
<dbReference type="InterPro" id="IPR050985">
    <property type="entry name" value="Alpha-glycosidase_related"/>
</dbReference>
<feature type="binding site" evidence="7">
    <location>
        <begin position="434"/>
        <end position="438"/>
    </location>
    <ligand>
        <name>substrate</name>
    </ligand>
</feature>
<dbReference type="PIRSF" id="PIRSF005536">
    <property type="entry name" value="Agal"/>
    <property type="match status" value="1"/>
</dbReference>
<dbReference type="InterPro" id="IPR031704">
    <property type="entry name" value="Glyco_hydro_36_N"/>
</dbReference>
<evidence type="ECO:0000256" key="2">
    <source>
        <dbReference type="ARBA" id="ARBA00012755"/>
    </source>
</evidence>
<feature type="domain" description="Glycosyl hydrolase family 36 C-terminal" evidence="8">
    <location>
        <begin position="596"/>
        <end position="674"/>
    </location>
</feature>
<dbReference type="GO" id="GO:0004557">
    <property type="term" value="F:alpha-galactosidase activity"/>
    <property type="evidence" value="ECO:0007669"/>
    <property type="project" value="UniProtKB-UniRule"/>
</dbReference>
<dbReference type="Proteomes" id="UP001157355">
    <property type="component" value="Unassembled WGS sequence"/>
</dbReference>
<dbReference type="InterPro" id="IPR013780">
    <property type="entry name" value="Glyco_hydro_b"/>
</dbReference>
<evidence type="ECO:0000259" key="8">
    <source>
        <dbReference type="Pfam" id="PF16874"/>
    </source>
</evidence>
<reference evidence="11" key="2">
    <citation type="submission" date="2023-01" db="EMBL/GenBank/DDBJ databases">
        <title>Draft genome sequence of Cypionkella aquatica strain NBRC 111766.</title>
        <authorList>
            <person name="Sun Q."/>
            <person name="Mori K."/>
        </authorList>
    </citation>
    <scope>NUCLEOTIDE SEQUENCE</scope>
    <source>
        <strain evidence="11">NBRC 111766</strain>
    </source>
</reference>
<comment type="similarity">
    <text evidence="5">Belongs to the glycosyl hydrolase.</text>
</comment>
<proteinExistence type="inferred from homology"/>
<evidence type="ECO:0000256" key="4">
    <source>
        <dbReference type="ARBA" id="ARBA00023295"/>
    </source>
</evidence>
<dbReference type="Pfam" id="PF02065">
    <property type="entry name" value="Melibiase"/>
    <property type="match status" value="1"/>
</dbReference>
<feature type="domain" description="Glycosyl hydrolase family 36 N-terminal" evidence="9">
    <location>
        <begin position="22"/>
        <end position="237"/>
    </location>
</feature>
<dbReference type="Pfam" id="PF16874">
    <property type="entry name" value="Glyco_hydro_36C"/>
    <property type="match status" value="1"/>
</dbReference>
<evidence type="ECO:0000256" key="3">
    <source>
        <dbReference type="ARBA" id="ARBA00022801"/>
    </source>
</evidence>
<accession>A0AA37TXN5</accession>
<dbReference type="RefSeq" id="WP_284326716.1">
    <property type="nucleotide sequence ID" value="NZ_BSPP01000015.1"/>
</dbReference>
<feature type="binding site" evidence="7">
    <location>
        <begin position="326"/>
        <end position="327"/>
    </location>
    <ligand>
        <name>substrate</name>
    </ligand>
</feature>
<feature type="binding site" evidence="7">
    <location>
        <position position="471"/>
    </location>
    <ligand>
        <name>substrate</name>
    </ligand>
</feature>
<dbReference type="Gene3D" id="2.60.40.1180">
    <property type="entry name" value="Golgi alpha-mannosidase II"/>
    <property type="match status" value="1"/>
</dbReference>
<evidence type="ECO:0000256" key="6">
    <source>
        <dbReference type="PIRSR" id="PIRSR005536-1"/>
    </source>
</evidence>
<dbReference type="SUPFAM" id="SSF51445">
    <property type="entry name" value="(Trans)glycosidases"/>
    <property type="match status" value="1"/>
</dbReference>
<dbReference type="EC" id="3.2.1.22" evidence="2 5"/>
<feature type="binding site" evidence="7">
    <location>
        <position position="401"/>
    </location>
    <ligand>
        <name>substrate</name>
    </ligand>
</feature>
<dbReference type="InterPro" id="IPR017853">
    <property type="entry name" value="GH"/>
</dbReference>
<keyword evidence="3 5" id="KW-0378">Hydrolase</keyword>
<feature type="binding site" evidence="7">
    <location>
        <position position="493"/>
    </location>
    <ligand>
        <name>substrate</name>
    </ligand>
</feature>
<dbReference type="InterPro" id="IPR002252">
    <property type="entry name" value="Glyco_hydro_36"/>
</dbReference>
<dbReference type="Pfam" id="PF16875">
    <property type="entry name" value="Glyco_hydro_36N"/>
    <property type="match status" value="1"/>
</dbReference>
<dbReference type="Gene3D" id="3.20.20.70">
    <property type="entry name" value="Aldolase class I"/>
    <property type="match status" value="1"/>
</dbReference>
<evidence type="ECO:0000313" key="11">
    <source>
        <dbReference type="EMBL" id="GLS88679.1"/>
    </source>
</evidence>
<dbReference type="EMBL" id="BSPP01000015">
    <property type="protein sequence ID" value="GLS88611.1"/>
    <property type="molecule type" value="Genomic_DNA"/>
</dbReference>
<dbReference type="InterPro" id="IPR038417">
    <property type="entry name" value="Alpga-gal_N_sf"/>
</dbReference>
<evidence type="ECO:0000256" key="5">
    <source>
        <dbReference type="PIRNR" id="PIRNR005536"/>
    </source>
</evidence>
<evidence type="ECO:0000256" key="7">
    <source>
        <dbReference type="PIRSR" id="PIRSR005536-2"/>
    </source>
</evidence>
<evidence type="ECO:0000256" key="1">
    <source>
        <dbReference type="ARBA" id="ARBA00001255"/>
    </source>
</evidence>
<dbReference type="EMBL" id="BSPP01000016">
    <property type="protein sequence ID" value="GLS88679.1"/>
    <property type="molecule type" value="Genomic_DNA"/>
</dbReference>
<evidence type="ECO:0000313" key="12">
    <source>
        <dbReference type="Proteomes" id="UP001157355"/>
    </source>
</evidence>
<reference evidence="11 12" key="1">
    <citation type="journal article" date="2014" name="Int. J. Syst. Evol. Microbiol.">
        <title>Complete genome sequence of Corynebacterium casei LMG S-19264T (=DSM 44701T), isolated from a smear-ripened cheese.</title>
        <authorList>
            <consortium name="US DOE Joint Genome Institute (JGI-PGF)"/>
            <person name="Walter F."/>
            <person name="Albersmeier A."/>
            <person name="Kalinowski J."/>
            <person name="Ruckert C."/>
        </authorList>
    </citation>
    <scope>NUCLEOTIDE SEQUENCE [LARGE SCALE GENOMIC DNA]</scope>
    <source>
        <strain evidence="11 12">NBRC 111766</strain>
    </source>
</reference>
<organism evidence="11 12">
    <name type="scientific">Cypionkella aquatica</name>
    <dbReference type="NCBI Taxonomy" id="1756042"/>
    <lineage>
        <taxon>Bacteria</taxon>
        <taxon>Pseudomonadati</taxon>
        <taxon>Pseudomonadota</taxon>
        <taxon>Alphaproteobacteria</taxon>
        <taxon>Rhodobacterales</taxon>
        <taxon>Paracoccaceae</taxon>
        <taxon>Cypionkella</taxon>
    </lineage>
</organism>
<dbReference type="PANTHER" id="PTHR43053">
    <property type="entry name" value="GLYCOSIDASE FAMILY 31"/>
    <property type="match status" value="1"/>
</dbReference>
<comment type="catalytic activity">
    <reaction evidence="1 5">
        <text>Hydrolysis of terminal, non-reducing alpha-D-galactose residues in alpha-D-galactosides, including galactose oligosaccharides, galactomannans and galactolipids.</text>
        <dbReference type="EC" id="3.2.1.22"/>
    </reaction>
</comment>
<gene>
    <name evidence="11" type="primary">galA_2</name>
    <name evidence="10" type="synonym">galA_1</name>
    <name evidence="10" type="ORF">GCM10010873_35850</name>
    <name evidence="11" type="ORF">GCM10010873_36530</name>
</gene>
<feature type="active site" description="Proton donor" evidence="6">
    <location>
        <position position="493"/>
    </location>
</feature>